<dbReference type="SUPFAM" id="SSF52540">
    <property type="entry name" value="P-loop containing nucleoside triphosphate hydrolases"/>
    <property type="match status" value="1"/>
</dbReference>
<organism evidence="1 2">
    <name type="scientific">Candidatus Viadribacter manganicus</name>
    <dbReference type="NCBI Taxonomy" id="1759059"/>
    <lineage>
        <taxon>Bacteria</taxon>
        <taxon>Pseudomonadati</taxon>
        <taxon>Pseudomonadota</taxon>
        <taxon>Alphaproteobacteria</taxon>
        <taxon>Hyphomonadales</taxon>
        <taxon>Hyphomonadaceae</taxon>
        <taxon>Candidatus Viadribacter</taxon>
    </lineage>
</organism>
<accession>A0A1B1AJT4</accession>
<evidence type="ECO:0000313" key="2">
    <source>
        <dbReference type="Proteomes" id="UP000092498"/>
    </source>
</evidence>
<dbReference type="InterPro" id="IPR027417">
    <property type="entry name" value="P-loop_NTPase"/>
</dbReference>
<reference evidence="1 2" key="1">
    <citation type="submission" date="2015-11" db="EMBL/GenBank/DDBJ databases">
        <title>Whole-Genome Sequence of Candidatus Oderbacter manganicum from the National Park Lower Oder Valley, Germany.</title>
        <authorList>
            <person name="Braun B."/>
            <person name="Liere K."/>
            <person name="Szewzyk U."/>
        </authorList>
    </citation>
    <scope>NUCLEOTIDE SEQUENCE [LARGE SCALE GENOMIC DNA]</scope>
    <source>
        <strain evidence="1 2">OTSz_A_272</strain>
    </source>
</reference>
<proteinExistence type="predicted"/>
<dbReference type="InParanoid" id="A0A1B1AJT4"/>
<protein>
    <recommendedName>
        <fullName evidence="3">Sulfotransferase domain-containing protein</fullName>
    </recommendedName>
</protein>
<evidence type="ECO:0008006" key="3">
    <source>
        <dbReference type="Google" id="ProtNLM"/>
    </source>
</evidence>
<dbReference type="AlphaFoldDB" id="A0A1B1AJT4"/>
<dbReference type="KEGG" id="cbot:ATE48_13330"/>
<name>A0A1B1AJT4_9PROT</name>
<keyword evidence="2" id="KW-1185">Reference proteome</keyword>
<dbReference type="Proteomes" id="UP000092498">
    <property type="component" value="Chromosome"/>
</dbReference>
<dbReference type="Gene3D" id="3.40.50.300">
    <property type="entry name" value="P-loop containing nucleotide triphosphate hydrolases"/>
    <property type="match status" value="1"/>
</dbReference>
<evidence type="ECO:0000313" key="1">
    <source>
        <dbReference type="EMBL" id="ANP46824.1"/>
    </source>
</evidence>
<sequence length="228" mass="25915">MLHHAHFSKCQLANYAFEGHSEHNADRIEQAWLDVETQIAALRVGEITHNHFLPETRWAEILAGRQIGAAFVTRDPRDALLSMLNYARAQNLPAHVSDMLVDLSDEDALLFLLDGAGRLIPFADYYDAYYGWLSMPGVEVFRFEDIVGPRGGGDNQRQLDACVALAKLAGIEANDARFEIAWRNVFNPSAGTFFRGQVGEWRKRFTSRVLREFDRKAGWLPERWGYST</sequence>
<gene>
    <name evidence="1" type="ORF">ATE48_13330</name>
</gene>
<dbReference type="EMBL" id="CP013244">
    <property type="protein sequence ID" value="ANP46824.1"/>
    <property type="molecule type" value="Genomic_DNA"/>
</dbReference>
<dbReference type="STRING" id="1759059.ATE48_13330"/>